<evidence type="ECO:0000259" key="2">
    <source>
        <dbReference type="Pfam" id="PF26270"/>
    </source>
</evidence>
<evidence type="ECO:0000259" key="4">
    <source>
        <dbReference type="Pfam" id="PF26272"/>
    </source>
</evidence>
<name>A0ABD6AXM5_9EURY</name>
<organism evidence="5 6">
    <name type="scientific">Halomarina rubra</name>
    <dbReference type="NCBI Taxonomy" id="2071873"/>
    <lineage>
        <taxon>Archaea</taxon>
        <taxon>Methanobacteriati</taxon>
        <taxon>Methanobacteriota</taxon>
        <taxon>Stenosarchaea group</taxon>
        <taxon>Halobacteria</taxon>
        <taxon>Halobacteriales</taxon>
        <taxon>Natronomonadaceae</taxon>
        <taxon>Halomarina</taxon>
    </lineage>
</organism>
<protein>
    <submittedName>
        <fullName evidence="5">Uncharacterized protein</fullName>
    </submittedName>
</protein>
<feature type="region of interest" description="Disordered" evidence="1">
    <location>
        <begin position="119"/>
        <end position="184"/>
    </location>
</feature>
<dbReference type="Proteomes" id="UP001597187">
    <property type="component" value="Unassembled WGS sequence"/>
</dbReference>
<sequence>MGLRTSFDILARVVEEFESRGQSVRDLEVRTVDAGTGRLEATLQLPVSFCPAPDASRGVTLEPRAATPTETAGVSIEFSTPVLDELDDELADAVSASVEETVVTGADVVLTVALRVDPADVGTPEQPGGVSADRVADAVEPAAPEQTPSVETAVEGESDETEPNAETGDGDTTVSAGPPTHDDPLVERLEAVRDESRPPYEDTPFLQELYTSCDTFAEMNRYLGMDVSTETVRRYMIDAGVHTAASYATRDGDGPENTRRPAEDAATNGTDLDAASARLHPHDVEAVARRLPEGVTVDDLVDAVLASATVYQVQRRLDLDRRTTKRLLDDLDLLEFVLHRIGGEHRREYSTEDLLERIERSSAPANDDPSVV</sequence>
<dbReference type="AlphaFoldDB" id="A0ABD6AXM5"/>
<dbReference type="Pfam" id="PF26272">
    <property type="entry name" value="DUF8073_N"/>
    <property type="match status" value="1"/>
</dbReference>
<comment type="caution">
    <text evidence="5">The sequence shown here is derived from an EMBL/GenBank/DDBJ whole genome shotgun (WGS) entry which is preliminary data.</text>
</comment>
<dbReference type="Pfam" id="PF26271">
    <property type="entry name" value="DUF8073_M"/>
    <property type="match status" value="1"/>
</dbReference>
<feature type="domain" description="DUF8073" evidence="3">
    <location>
        <begin position="200"/>
        <end position="240"/>
    </location>
</feature>
<proteinExistence type="predicted"/>
<gene>
    <name evidence="5" type="ORF">ACFSBT_13655</name>
</gene>
<feature type="domain" description="DUF8073" evidence="2">
    <location>
        <begin position="298"/>
        <end position="361"/>
    </location>
</feature>
<feature type="domain" description="DUF8073" evidence="4">
    <location>
        <begin position="5"/>
        <end position="115"/>
    </location>
</feature>
<dbReference type="Pfam" id="PF26270">
    <property type="entry name" value="DUF8073_C"/>
    <property type="match status" value="1"/>
</dbReference>
<accession>A0ABD6AXM5</accession>
<evidence type="ECO:0000256" key="1">
    <source>
        <dbReference type="SAM" id="MobiDB-lite"/>
    </source>
</evidence>
<dbReference type="RefSeq" id="WP_250874293.1">
    <property type="nucleotide sequence ID" value="NZ_JALXFV010000007.1"/>
</dbReference>
<dbReference type="InterPro" id="IPR058810">
    <property type="entry name" value="DUF8073_C"/>
</dbReference>
<keyword evidence="6" id="KW-1185">Reference proteome</keyword>
<feature type="compositionally biased region" description="Basic and acidic residues" evidence="1">
    <location>
        <begin position="250"/>
        <end position="263"/>
    </location>
</feature>
<dbReference type="InterPro" id="IPR058809">
    <property type="entry name" value="DUF8073_M"/>
</dbReference>
<feature type="region of interest" description="Disordered" evidence="1">
    <location>
        <begin position="247"/>
        <end position="267"/>
    </location>
</feature>
<evidence type="ECO:0000313" key="5">
    <source>
        <dbReference type="EMBL" id="MFD1514322.1"/>
    </source>
</evidence>
<feature type="compositionally biased region" description="Acidic residues" evidence="1">
    <location>
        <begin position="154"/>
        <end position="163"/>
    </location>
</feature>
<evidence type="ECO:0000259" key="3">
    <source>
        <dbReference type="Pfam" id="PF26271"/>
    </source>
</evidence>
<evidence type="ECO:0000313" key="6">
    <source>
        <dbReference type="Proteomes" id="UP001597187"/>
    </source>
</evidence>
<dbReference type="InterPro" id="IPR058811">
    <property type="entry name" value="DUF8073_N"/>
</dbReference>
<reference evidence="5 6" key="1">
    <citation type="journal article" date="2019" name="Int. J. Syst. Evol. Microbiol.">
        <title>The Global Catalogue of Microorganisms (GCM) 10K type strain sequencing project: providing services to taxonomists for standard genome sequencing and annotation.</title>
        <authorList>
            <consortium name="The Broad Institute Genomics Platform"/>
            <consortium name="The Broad Institute Genome Sequencing Center for Infectious Disease"/>
            <person name="Wu L."/>
            <person name="Ma J."/>
        </authorList>
    </citation>
    <scope>NUCLEOTIDE SEQUENCE [LARGE SCALE GENOMIC DNA]</scope>
    <source>
        <strain evidence="5 6">CGMCC 1.12563</strain>
    </source>
</reference>
<dbReference type="EMBL" id="JBHUDC010000007">
    <property type="protein sequence ID" value="MFD1514322.1"/>
    <property type="molecule type" value="Genomic_DNA"/>
</dbReference>